<proteinExistence type="predicted"/>
<comment type="caution">
    <text evidence="2">The sequence shown here is derived from an EMBL/GenBank/DDBJ whole genome shotgun (WGS) entry which is preliminary data.</text>
</comment>
<dbReference type="Proteomes" id="UP001142393">
    <property type="component" value="Unassembled WGS sequence"/>
</dbReference>
<protein>
    <submittedName>
        <fullName evidence="2">Uncharacterized protein</fullName>
    </submittedName>
</protein>
<dbReference type="EMBL" id="JANVFU010000006">
    <property type="protein sequence ID" value="KAJ3744966.1"/>
    <property type="molecule type" value="Genomic_DNA"/>
</dbReference>
<organism evidence="2 3">
    <name type="scientific">Lentinula detonsa</name>
    <dbReference type="NCBI Taxonomy" id="2804962"/>
    <lineage>
        <taxon>Eukaryota</taxon>
        <taxon>Fungi</taxon>
        <taxon>Dikarya</taxon>
        <taxon>Basidiomycota</taxon>
        <taxon>Agaricomycotina</taxon>
        <taxon>Agaricomycetes</taxon>
        <taxon>Agaricomycetidae</taxon>
        <taxon>Agaricales</taxon>
        <taxon>Marasmiineae</taxon>
        <taxon>Omphalotaceae</taxon>
        <taxon>Lentinula</taxon>
    </lineage>
</organism>
<evidence type="ECO:0000313" key="3">
    <source>
        <dbReference type="Proteomes" id="UP001142393"/>
    </source>
</evidence>
<evidence type="ECO:0000256" key="1">
    <source>
        <dbReference type="SAM" id="MobiDB-lite"/>
    </source>
</evidence>
<evidence type="ECO:0000313" key="2">
    <source>
        <dbReference type="EMBL" id="KAJ3744966.1"/>
    </source>
</evidence>
<sequence length="98" mass="11431">MDPFLLLLQRQSEDDQEEDLLNTIASILAIVSGVLDHENEHIRRRNPMRLYLTRSQLMPDPRIESPWVRLWEGQNNQGPGHFADLWDNTPIPRDDVSS</sequence>
<feature type="region of interest" description="Disordered" evidence="1">
    <location>
        <begin position="79"/>
        <end position="98"/>
    </location>
</feature>
<name>A0A9W8P1F2_9AGAR</name>
<dbReference type="AlphaFoldDB" id="A0A9W8P1F2"/>
<accession>A0A9W8P1F2</accession>
<gene>
    <name evidence="2" type="ORF">DFH05DRAFT_1524574</name>
</gene>
<keyword evidence="3" id="KW-1185">Reference proteome</keyword>
<reference evidence="2 3" key="1">
    <citation type="journal article" date="2023" name="Proc. Natl. Acad. Sci. U.S.A.">
        <title>A global phylogenomic analysis of the shiitake genus Lentinula.</title>
        <authorList>
            <person name="Sierra-Patev S."/>
            <person name="Min B."/>
            <person name="Naranjo-Ortiz M."/>
            <person name="Looney B."/>
            <person name="Konkel Z."/>
            <person name="Slot J.C."/>
            <person name="Sakamoto Y."/>
            <person name="Steenwyk J.L."/>
            <person name="Rokas A."/>
            <person name="Carro J."/>
            <person name="Camarero S."/>
            <person name="Ferreira P."/>
            <person name="Molpeceres G."/>
            <person name="Ruiz-Duenas F.J."/>
            <person name="Serrano A."/>
            <person name="Henrissat B."/>
            <person name="Drula E."/>
            <person name="Hughes K.W."/>
            <person name="Mata J.L."/>
            <person name="Ishikawa N.K."/>
            <person name="Vargas-Isla R."/>
            <person name="Ushijima S."/>
            <person name="Smith C.A."/>
            <person name="Donoghue J."/>
            <person name="Ahrendt S."/>
            <person name="Andreopoulos W."/>
            <person name="He G."/>
            <person name="LaButti K."/>
            <person name="Lipzen A."/>
            <person name="Ng V."/>
            <person name="Riley R."/>
            <person name="Sandor L."/>
            <person name="Barry K."/>
            <person name="Martinez A.T."/>
            <person name="Xiao Y."/>
            <person name="Gibbons J.G."/>
            <person name="Terashima K."/>
            <person name="Grigoriev I.V."/>
            <person name="Hibbett D."/>
        </authorList>
    </citation>
    <scope>NUCLEOTIDE SEQUENCE [LARGE SCALE GENOMIC DNA]</scope>
    <source>
        <strain evidence="2 3">TFB7810</strain>
    </source>
</reference>